<evidence type="ECO:0000256" key="28">
    <source>
        <dbReference type="ARBA" id="ARBA00041650"/>
    </source>
</evidence>
<dbReference type="Gene3D" id="2.60.40.10">
    <property type="entry name" value="Immunoglobulins"/>
    <property type="match status" value="1"/>
</dbReference>
<evidence type="ECO:0000256" key="20">
    <source>
        <dbReference type="ARBA" id="ARBA00023136"/>
    </source>
</evidence>
<evidence type="ECO:0000256" key="33">
    <source>
        <dbReference type="ARBA" id="ARBA00042912"/>
    </source>
</evidence>
<reference evidence="43" key="3">
    <citation type="submission" date="2025-09" db="UniProtKB">
        <authorList>
            <consortium name="Ensembl"/>
        </authorList>
    </citation>
    <scope>IDENTIFICATION</scope>
</reference>
<protein>
    <recommendedName>
        <fullName evidence="27">Protein-glutamine gamma-glutamyltransferase 2</fullName>
        <ecNumber evidence="23">2.3.2.13</ecNumber>
        <ecNumber evidence="26">3.5.1.44</ecNumber>
    </recommendedName>
    <alternativeName>
        <fullName evidence="30">Isopeptidase TGM2</fullName>
    </alternativeName>
    <alternativeName>
        <fullName evidence="32">Protein-glutamine deamidase TGM2</fullName>
    </alternativeName>
    <alternativeName>
        <fullName evidence="31">Protein-glutamine dopaminyltransferase TGM2</fullName>
    </alternativeName>
    <alternativeName>
        <fullName evidence="34">Protein-glutamine histaminyltransferase TGM2</fullName>
    </alternativeName>
    <alternativeName>
        <fullName evidence="35">Protein-glutamine noradrenalinyltransferase TGM2</fullName>
    </alternativeName>
    <alternativeName>
        <fullName evidence="33">Protein-glutamine serotonyltransferase TGM2</fullName>
    </alternativeName>
    <alternativeName>
        <fullName evidence="29">Tissue transglutaminase</fullName>
    </alternativeName>
    <alternativeName>
        <fullName evidence="28">Transglutaminase-2</fullName>
    </alternativeName>
</protein>
<evidence type="ECO:0000256" key="3">
    <source>
        <dbReference type="ARBA" id="ARBA00004173"/>
    </source>
</evidence>
<dbReference type="GO" id="GO:0005886">
    <property type="term" value="C:plasma membrane"/>
    <property type="evidence" value="ECO:0007669"/>
    <property type="project" value="UniProtKB-SubCell"/>
</dbReference>
<dbReference type="Proteomes" id="UP000005226">
    <property type="component" value="Chromosome 19"/>
</dbReference>
<organism evidence="43 44">
    <name type="scientific">Takifugu rubripes</name>
    <name type="common">Japanese pufferfish</name>
    <name type="synonym">Fugu rubripes</name>
    <dbReference type="NCBI Taxonomy" id="31033"/>
    <lineage>
        <taxon>Eukaryota</taxon>
        <taxon>Metazoa</taxon>
        <taxon>Chordata</taxon>
        <taxon>Craniata</taxon>
        <taxon>Vertebrata</taxon>
        <taxon>Euteleostomi</taxon>
        <taxon>Actinopterygii</taxon>
        <taxon>Neopterygii</taxon>
        <taxon>Teleostei</taxon>
        <taxon>Neoteleostei</taxon>
        <taxon>Acanthomorphata</taxon>
        <taxon>Eupercaria</taxon>
        <taxon>Tetraodontiformes</taxon>
        <taxon>Tetradontoidea</taxon>
        <taxon>Tetraodontidae</taxon>
        <taxon>Takifugu</taxon>
    </lineage>
</organism>
<evidence type="ECO:0000256" key="30">
    <source>
        <dbReference type="ARBA" id="ARBA00042099"/>
    </source>
</evidence>
<evidence type="ECO:0000256" key="1">
    <source>
        <dbReference type="ARBA" id="ARBA00001913"/>
    </source>
</evidence>
<comment type="similarity">
    <text evidence="8">Belongs to the transglutaminase superfamily. Transglutaminase family.</text>
</comment>
<keyword evidence="22" id="KW-0012">Acyltransferase</keyword>
<comment type="catalytic activity">
    <reaction evidence="24">
        <text>L-glutaminyl-[protein] + serotonin = 5-serotonyl-L-glutamyl-[protein] + NH4(+)</text>
        <dbReference type="Rhea" id="RHEA:66552"/>
        <dbReference type="Rhea" id="RHEA-COMP:10207"/>
        <dbReference type="Rhea" id="RHEA-COMP:17052"/>
        <dbReference type="ChEBI" id="CHEBI:28938"/>
        <dbReference type="ChEBI" id="CHEBI:30011"/>
        <dbReference type="ChEBI" id="CHEBI:167174"/>
        <dbReference type="ChEBI" id="CHEBI:350546"/>
    </reaction>
    <physiologicalReaction direction="left-to-right" evidence="24">
        <dbReference type="Rhea" id="RHEA:66553"/>
    </physiologicalReaction>
</comment>
<proteinExistence type="inferred from homology"/>
<dbReference type="InterPro" id="IPR036985">
    <property type="entry name" value="Transglutaminase-like_sf"/>
</dbReference>
<dbReference type="AlphaFoldDB" id="A0A674PG94"/>
<dbReference type="InterPro" id="IPR001102">
    <property type="entry name" value="Transglutaminase_N"/>
</dbReference>
<evidence type="ECO:0000256" key="39">
    <source>
        <dbReference type="ARBA" id="ARBA00048365"/>
    </source>
</evidence>
<dbReference type="PIRSF" id="PIRSF000459">
    <property type="entry name" value="TGM_EBP42"/>
    <property type="match status" value="1"/>
</dbReference>
<evidence type="ECO:0000256" key="2">
    <source>
        <dbReference type="ARBA" id="ARBA00004123"/>
    </source>
</evidence>
<evidence type="ECO:0000256" key="6">
    <source>
        <dbReference type="ARBA" id="ARBA00004498"/>
    </source>
</evidence>
<keyword evidence="14" id="KW-0808">Transferase</keyword>
<keyword evidence="17" id="KW-0106">Calcium</keyword>
<evidence type="ECO:0000259" key="42">
    <source>
        <dbReference type="SMART" id="SM00460"/>
    </source>
</evidence>
<dbReference type="GO" id="GO:0007399">
    <property type="term" value="P:nervous system development"/>
    <property type="evidence" value="ECO:0007669"/>
    <property type="project" value="UniProtKB-ARBA"/>
</dbReference>
<sequence>MRLHCDTNNVDHHTSEASQDQLIVRRGQTFRLTLELTHPFQQKLHPLAITATTGPQPSEKQGTRAYLRIPALDPASTSAKAVWKMELDQSSSVSTGVVQLMVTPPADAPVGAYSLTAEHRGESAPLGRLVLLFNPWCPDDDVFLDDEEKRGEYVMNEEGVIYKGSGKYITSMKWDYGQFEDNMVDICLKLLDMSHKHLEDPAEDVSARCDPAYVGRVVSAMINSQDDNGVLKGQWSGPYFGGVTPSHWNGSHDILEKWFNIGCHPVKYGQCWVFAGVMCSVMRFLGIPCRVVTNYNSAHDTNGNLIVDVYHADYGVREKRTRDSIWNFHVWVEGWMRRPDLGDDGRFDGWQVLDPTPQEMSGGVYCCGPAPVKAIHDGEVHLDYDVPFVFAAVNADCVDWLVKADGSHVNIWADTKRVGHNISTKSVGSDKRRNITDTYKHGEGASRWDRCLTGGAQEIHTDVPLQEQRRREQSSSTPAPGTSSRTRRGRRTLSGAWFPVEDPFHLSPPCLAELSTSVLVPFLTYNQPMLECESMKIEALVTNKQKPDQMYLAEDDVVLVDPPLSLTVSIHSLVRTCWKEPAPAFQRTSQRTSQRTFQRTFQRTSQRTSQRTFQRTSTTVFH</sequence>
<keyword evidence="12" id="KW-0272">Extracellular matrix</keyword>
<evidence type="ECO:0000256" key="12">
    <source>
        <dbReference type="ARBA" id="ARBA00022530"/>
    </source>
</evidence>
<dbReference type="InterPro" id="IPR038765">
    <property type="entry name" value="Papain-like_cys_pep_sf"/>
</dbReference>
<keyword evidence="18" id="KW-0496">Mitochondrion</keyword>
<feature type="region of interest" description="Disordered" evidence="41">
    <location>
        <begin position="588"/>
        <end position="622"/>
    </location>
</feature>
<dbReference type="InterPro" id="IPR014756">
    <property type="entry name" value="Ig_E-set"/>
</dbReference>
<dbReference type="FunFam" id="3.90.260.10:FF:000001">
    <property type="entry name" value="Protein-glutamine gamma-glutamyltransferase 2"/>
    <property type="match status" value="1"/>
</dbReference>
<comment type="catalytic activity">
    <reaction evidence="25">
        <text>L-glutaminyl-[protein] + L-lysyl-[protein] = [protein]-L-lysyl-N(6)-5-L-glutamyl-[protein] + NH4(+)</text>
        <dbReference type="Rhea" id="RHEA:54816"/>
        <dbReference type="Rhea" id="RHEA-COMP:9752"/>
        <dbReference type="Rhea" id="RHEA-COMP:10207"/>
        <dbReference type="Rhea" id="RHEA-COMP:14005"/>
        <dbReference type="ChEBI" id="CHEBI:28938"/>
        <dbReference type="ChEBI" id="CHEBI:29969"/>
        <dbReference type="ChEBI" id="CHEBI:30011"/>
        <dbReference type="ChEBI" id="CHEBI:138370"/>
        <dbReference type="EC" id="2.3.2.13"/>
    </reaction>
    <physiologicalReaction direction="left-to-right" evidence="25">
        <dbReference type="Rhea" id="RHEA:54817"/>
    </physiologicalReaction>
</comment>
<evidence type="ECO:0000256" key="10">
    <source>
        <dbReference type="ARBA" id="ARBA00022475"/>
    </source>
</evidence>
<evidence type="ECO:0000313" key="43">
    <source>
        <dbReference type="Ensembl" id="ENSTRUP00000084680.1"/>
    </source>
</evidence>
<dbReference type="SMART" id="SM00460">
    <property type="entry name" value="TGc"/>
    <property type="match status" value="1"/>
</dbReference>
<keyword evidence="10" id="KW-1003">Cell membrane</keyword>
<dbReference type="EC" id="2.3.2.13" evidence="23"/>
<evidence type="ECO:0000256" key="15">
    <source>
        <dbReference type="ARBA" id="ARBA00022723"/>
    </source>
</evidence>
<dbReference type="GO" id="GO:0008233">
    <property type="term" value="F:peptidase activity"/>
    <property type="evidence" value="ECO:0007669"/>
    <property type="project" value="UniProtKB-KW"/>
</dbReference>
<reference evidence="43 44" key="1">
    <citation type="journal article" date="2011" name="Genome Biol. Evol.">
        <title>Integration of the genetic map and genome assembly of fugu facilitates insights into distinct features of genome evolution in teleosts and mammals.</title>
        <authorList>
            <person name="Kai W."/>
            <person name="Kikuchi K."/>
            <person name="Tohari S."/>
            <person name="Chew A.K."/>
            <person name="Tay A."/>
            <person name="Fujiwara A."/>
            <person name="Hosoya S."/>
            <person name="Suetake H."/>
            <person name="Naruse K."/>
            <person name="Brenner S."/>
            <person name="Suzuki Y."/>
            <person name="Venkatesh B."/>
        </authorList>
    </citation>
    <scope>NUCLEOTIDE SEQUENCE [LARGE SCALE GENOMIC DNA]</scope>
</reference>
<evidence type="ECO:0000256" key="41">
    <source>
        <dbReference type="SAM" id="MobiDB-lite"/>
    </source>
</evidence>
<evidence type="ECO:0000256" key="13">
    <source>
        <dbReference type="ARBA" id="ARBA00022670"/>
    </source>
</evidence>
<keyword evidence="21" id="KW-0539">Nucleus</keyword>
<dbReference type="GO" id="GO:0005634">
    <property type="term" value="C:nucleus"/>
    <property type="evidence" value="ECO:0007669"/>
    <property type="project" value="UniProtKB-SubCell"/>
</dbReference>
<evidence type="ECO:0000256" key="26">
    <source>
        <dbReference type="ARBA" id="ARBA00039019"/>
    </source>
</evidence>
<dbReference type="GO" id="GO:0005694">
    <property type="term" value="C:chromosome"/>
    <property type="evidence" value="ECO:0007669"/>
    <property type="project" value="UniProtKB-SubCell"/>
</dbReference>
<evidence type="ECO:0000256" key="31">
    <source>
        <dbReference type="ARBA" id="ARBA00042105"/>
    </source>
</evidence>
<keyword evidence="16" id="KW-0547">Nucleotide-binding</keyword>
<evidence type="ECO:0000256" key="34">
    <source>
        <dbReference type="ARBA" id="ARBA00043104"/>
    </source>
</evidence>
<comment type="catalytic activity">
    <reaction evidence="37">
        <text>L-glutaminyl-[protein] + histamine = 5-histaminyl-L-glutamyl-[protein] + NH4(+)</text>
        <dbReference type="Rhea" id="RHEA:66564"/>
        <dbReference type="Rhea" id="RHEA-COMP:10207"/>
        <dbReference type="Rhea" id="RHEA-COMP:17056"/>
        <dbReference type="ChEBI" id="CHEBI:28938"/>
        <dbReference type="ChEBI" id="CHEBI:30011"/>
        <dbReference type="ChEBI" id="CHEBI:58432"/>
        <dbReference type="ChEBI" id="CHEBI:167179"/>
    </reaction>
    <physiologicalReaction direction="left-to-right" evidence="37">
        <dbReference type="Rhea" id="RHEA:66565"/>
    </physiologicalReaction>
</comment>
<evidence type="ECO:0000256" key="21">
    <source>
        <dbReference type="ARBA" id="ARBA00023242"/>
    </source>
</evidence>
<comment type="catalytic activity">
    <reaction evidence="39">
        <text>L-glutaminyl-[protein] + dopamine = 5-dopaminyl-L-glutamyl-[protein] + NH4(+)</text>
        <dbReference type="Rhea" id="RHEA:66556"/>
        <dbReference type="Rhea" id="RHEA-COMP:10207"/>
        <dbReference type="Rhea" id="RHEA-COMP:17053"/>
        <dbReference type="ChEBI" id="CHEBI:28938"/>
        <dbReference type="ChEBI" id="CHEBI:30011"/>
        <dbReference type="ChEBI" id="CHEBI:59905"/>
        <dbReference type="ChEBI" id="CHEBI:167175"/>
    </reaction>
    <physiologicalReaction direction="left-to-right" evidence="39">
        <dbReference type="Rhea" id="RHEA:66557"/>
    </physiologicalReaction>
</comment>
<evidence type="ECO:0000256" key="40">
    <source>
        <dbReference type="PIRSR" id="PIRSR000459-1"/>
    </source>
</evidence>
<evidence type="ECO:0000256" key="32">
    <source>
        <dbReference type="ARBA" id="ARBA00042239"/>
    </source>
</evidence>
<keyword evidence="11" id="KW-0964">Secreted</keyword>
<feature type="region of interest" description="Disordered" evidence="41">
    <location>
        <begin position="460"/>
        <end position="491"/>
    </location>
</feature>
<evidence type="ECO:0000256" key="25">
    <source>
        <dbReference type="ARBA" id="ARBA00036876"/>
    </source>
</evidence>
<dbReference type="InterPro" id="IPR013783">
    <property type="entry name" value="Ig-like_fold"/>
</dbReference>
<dbReference type="InterPro" id="IPR050779">
    <property type="entry name" value="Transglutaminase"/>
</dbReference>
<comment type="cofactor">
    <cofactor evidence="1">
        <name>Ca(2+)</name>
        <dbReference type="ChEBI" id="CHEBI:29108"/>
    </cofactor>
</comment>
<gene>
    <name evidence="43" type="primary">LOC105419410</name>
</gene>
<evidence type="ECO:0000256" key="24">
    <source>
        <dbReference type="ARBA" id="ARBA00036377"/>
    </source>
</evidence>
<dbReference type="Gene3D" id="3.90.260.10">
    <property type="entry name" value="Transglutaminase-like"/>
    <property type="match status" value="1"/>
</dbReference>
<dbReference type="InterPro" id="IPR002931">
    <property type="entry name" value="Transglutaminase-like"/>
</dbReference>
<dbReference type="PANTHER" id="PTHR11590:SF6">
    <property type="entry name" value="PROTEIN-GLUTAMINE GAMMA-GLUTAMYLTRANSFERASE 2"/>
    <property type="match status" value="1"/>
</dbReference>
<evidence type="ECO:0000256" key="36">
    <source>
        <dbReference type="ARBA" id="ARBA00047868"/>
    </source>
</evidence>
<feature type="domain" description="Transglutaminase-like" evidence="42">
    <location>
        <begin position="263"/>
        <end position="357"/>
    </location>
</feature>
<feature type="active site" evidence="40">
    <location>
        <position position="354"/>
    </location>
</feature>
<feature type="active site" evidence="40">
    <location>
        <position position="329"/>
    </location>
</feature>
<evidence type="ECO:0000256" key="7">
    <source>
        <dbReference type="ARBA" id="ARBA00004514"/>
    </source>
</evidence>
<dbReference type="SUPFAM" id="SSF54001">
    <property type="entry name" value="Cysteine proteinases"/>
    <property type="match status" value="1"/>
</dbReference>
<evidence type="ECO:0000256" key="5">
    <source>
        <dbReference type="ARBA" id="ARBA00004286"/>
    </source>
</evidence>
<evidence type="ECO:0000256" key="35">
    <source>
        <dbReference type="ARBA" id="ARBA00043138"/>
    </source>
</evidence>
<evidence type="ECO:0000256" key="14">
    <source>
        <dbReference type="ARBA" id="ARBA00022679"/>
    </source>
</evidence>
<evidence type="ECO:0000256" key="9">
    <source>
        <dbReference type="ARBA" id="ARBA00022454"/>
    </source>
</evidence>
<keyword evidence="13" id="KW-0378">Hydrolase</keyword>
<dbReference type="Pfam" id="PF00868">
    <property type="entry name" value="Transglut_N"/>
    <property type="match status" value="1"/>
</dbReference>
<keyword evidence="9" id="KW-0158">Chromosome</keyword>
<comment type="subcellular location">
    <subcellularLocation>
        <location evidence="4">Cell membrane</location>
    </subcellularLocation>
    <subcellularLocation>
        <location evidence="5">Chromosome</location>
    </subcellularLocation>
    <subcellularLocation>
        <location evidence="7">Cytoplasm</location>
        <location evidence="7">Cytosol</location>
    </subcellularLocation>
    <subcellularLocation>
        <location evidence="3">Mitochondrion</location>
    </subcellularLocation>
    <subcellularLocation>
        <location evidence="2">Nucleus</location>
    </subcellularLocation>
    <subcellularLocation>
        <location evidence="6">Secreted</location>
        <location evidence="6">Extracellular space</location>
        <location evidence="6">Extracellular matrix</location>
    </subcellularLocation>
</comment>
<keyword evidence="44" id="KW-1185">Reference proteome</keyword>
<evidence type="ECO:0000256" key="8">
    <source>
        <dbReference type="ARBA" id="ARBA00005968"/>
    </source>
</evidence>
<dbReference type="InterPro" id="IPR023608">
    <property type="entry name" value="Transglutaminase_animal"/>
</dbReference>
<keyword evidence="19" id="KW-0342">GTP-binding</keyword>
<dbReference type="GO" id="GO:0050568">
    <property type="term" value="F:protein-glutamine glutaminase activity"/>
    <property type="evidence" value="ECO:0007669"/>
    <property type="project" value="UniProtKB-EC"/>
</dbReference>
<evidence type="ECO:0000256" key="17">
    <source>
        <dbReference type="ARBA" id="ARBA00022837"/>
    </source>
</evidence>
<dbReference type="InParanoid" id="A0A674PG94"/>
<evidence type="ECO:0000256" key="4">
    <source>
        <dbReference type="ARBA" id="ARBA00004236"/>
    </source>
</evidence>
<reference evidence="43" key="2">
    <citation type="submission" date="2025-08" db="UniProtKB">
        <authorList>
            <consortium name="Ensembl"/>
        </authorList>
    </citation>
    <scope>IDENTIFICATION</scope>
</reference>
<dbReference type="GeneTree" id="ENSGT01050000244866"/>
<comment type="catalytic activity">
    <reaction evidence="36">
        <text>L-glutaminyl-[protein] + H2O = L-glutamyl-[protein] + NH4(+)</text>
        <dbReference type="Rhea" id="RHEA:16441"/>
        <dbReference type="Rhea" id="RHEA-COMP:10207"/>
        <dbReference type="Rhea" id="RHEA-COMP:10208"/>
        <dbReference type="ChEBI" id="CHEBI:15377"/>
        <dbReference type="ChEBI" id="CHEBI:28938"/>
        <dbReference type="ChEBI" id="CHEBI:29973"/>
        <dbReference type="ChEBI" id="CHEBI:30011"/>
        <dbReference type="EC" id="3.5.1.44"/>
    </reaction>
    <physiologicalReaction direction="left-to-right" evidence="36">
        <dbReference type="Rhea" id="RHEA:16442"/>
    </physiologicalReaction>
</comment>
<name>A0A674PG94_TAKRU</name>
<evidence type="ECO:0000256" key="19">
    <source>
        <dbReference type="ARBA" id="ARBA00023134"/>
    </source>
</evidence>
<evidence type="ECO:0000256" key="37">
    <source>
        <dbReference type="ARBA" id="ARBA00047876"/>
    </source>
</evidence>
<dbReference type="SUPFAM" id="SSF81296">
    <property type="entry name" value="E set domains"/>
    <property type="match status" value="1"/>
</dbReference>
<comment type="catalytic activity">
    <reaction evidence="38">
        <text>L-glutaminyl-[protein] + (R)-noradrenaline = 5-(R)-noradrenalinyl-L-glutamyl-[protein] + NH4(+)</text>
        <dbReference type="Rhea" id="RHEA:66560"/>
        <dbReference type="Rhea" id="RHEA-COMP:10207"/>
        <dbReference type="Rhea" id="RHEA-COMP:17054"/>
        <dbReference type="ChEBI" id="CHEBI:28938"/>
        <dbReference type="ChEBI" id="CHEBI:30011"/>
        <dbReference type="ChEBI" id="CHEBI:72587"/>
        <dbReference type="ChEBI" id="CHEBI:167178"/>
    </reaction>
    <physiologicalReaction direction="left-to-right" evidence="38">
        <dbReference type="Rhea" id="RHEA:66561"/>
    </physiologicalReaction>
</comment>
<evidence type="ECO:0000313" key="44">
    <source>
        <dbReference type="Proteomes" id="UP000005226"/>
    </source>
</evidence>
<dbReference type="PANTHER" id="PTHR11590">
    <property type="entry name" value="PROTEIN-GLUTAMINE GAMMA-GLUTAMYLTRANSFERASE"/>
    <property type="match status" value="1"/>
</dbReference>
<evidence type="ECO:0000256" key="29">
    <source>
        <dbReference type="ARBA" id="ARBA00041677"/>
    </source>
</evidence>
<evidence type="ECO:0000256" key="38">
    <source>
        <dbReference type="ARBA" id="ARBA00048230"/>
    </source>
</evidence>
<dbReference type="GO" id="GO:0046872">
    <property type="term" value="F:metal ion binding"/>
    <property type="evidence" value="ECO:0007669"/>
    <property type="project" value="UniProtKB-KW"/>
</dbReference>
<keyword evidence="20" id="KW-0472">Membrane</keyword>
<dbReference type="GO" id="GO:0005739">
    <property type="term" value="C:mitochondrion"/>
    <property type="evidence" value="ECO:0007669"/>
    <property type="project" value="UniProtKB-SubCell"/>
</dbReference>
<evidence type="ECO:0000256" key="23">
    <source>
        <dbReference type="ARBA" id="ARBA00024222"/>
    </source>
</evidence>
<dbReference type="Pfam" id="PF01841">
    <property type="entry name" value="Transglut_core"/>
    <property type="match status" value="1"/>
</dbReference>
<dbReference type="GO" id="GO:0003810">
    <property type="term" value="F:protein-glutamine gamma-glutamyltransferase activity"/>
    <property type="evidence" value="ECO:0007669"/>
    <property type="project" value="UniProtKB-EC"/>
</dbReference>
<evidence type="ECO:0000256" key="16">
    <source>
        <dbReference type="ARBA" id="ARBA00022741"/>
    </source>
</evidence>
<evidence type="ECO:0000256" key="18">
    <source>
        <dbReference type="ARBA" id="ARBA00023128"/>
    </source>
</evidence>
<dbReference type="GO" id="GO:0006508">
    <property type="term" value="P:proteolysis"/>
    <property type="evidence" value="ECO:0007669"/>
    <property type="project" value="UniProtKB-KW"/>
</dbReference>
<dbReference type="Ensembl" id="ENSTRUT00000074877.1">
    <property type="protein sequence ID" value="ENSTRUP00000084680.1"/>
    <property type="gene ID" value="ENSTRUG00000029240.1"/>
</dbReference>
<keyword evidence="15" id="KW-0479">Metal-binding</keyword>
<feature type="active site" evidence="40">
    <location>
        <position position="271"/>
    </location>
</feature>
<evidence type="ECO:0000256" key="22">
    <source>
        <dbReference type="ARBA" id="ARBA00023315"/>
    </source>
</evidence>
<accession>A0A674PG94</accession>
<keyword evidence="13" id="KW-0645">Protease</keyword>
<dbReference type="GO" id="GO:0005525">
    <property type="term" value="F:GTP binding"/>
    <property type="evidence" value="ECO:0007669"/>
    <property type="project" value="UniProtKB-KW"/>
</dbReference>
<dbReference type="EC" id="3.5.1.44" evidence="26"/>
<evidence type="ECO:0000256" key="27">
    <source>
        <dbReference type="ARBA" id="ARBA00040561"/>
    </source>
</evidence>
<dbReference type="GO" id="GO:0005829">
    <property type="term" value="C:cytosol"/>
    <property type="evidence" value="ECO:0007669"/>
    <property type="project" value="UniProtKB-SubCell"/>
</dbReference>
<evidence type="ECO:0000256" key="11">
    <source>
        <dbReference type="ARBA" id="ARBA00022525"/>
    </source>
</evidence>